<evidence type="ECO:0000256" key="4">
    <source>
        <dbReference type="ARBA" id="ARBA00023136"/>
    </source>
</evidence>
<feature type="domain" description="GtrA/DPMS transmembrane" evidence="7">
    <location>
        <begin position="5"/>
        <end position="126"/>
    </location>
</feature>
<dbReference type="NCBIfam" id="NF037976">
    <property type="entry name" value="gtrA_1"/>
    <property type="match status" value="1"/>
</dbReference>
<dbReference type="RefSeq" id="WP_132297298.1">
    <property type="nucleotide sequence ID" value="NZ_SKBM01000050.1"/>
</dbReference>
<evidence type="ECO:0000313" key="9">
    <source>
        <dbReference type="Proteomes" id="UP000295023"/>
    </source>
</evidence>
<proteinExistence type="predicted"/>
<comment type="subcellular location">
    <subcellularLocation>
        <location evidence="1">Membrane</location>
        <topology evidence="1">Multi-pass membrane protein</topology>
    </subcellularLocation>
</comment>
<comment type="caution">
    <text evidence="8">The sequence shown here is derived from an EMBL/GenBank/DDBJ whole genome shotgun (WGS) entry which is preliminary data.</text>
</comment>
<feature type="transmembrane region" description="Helical" evidence="5">
    <location>
        <begin position="32"/>
        <end position="51"/>
    </location>
</feature>
<keyword evidence="2 5" id="KW-0812">Transmembrane</keyword>
<keyword evidence="4 5" id="KW-0472">Membrane</keyword>
<evidence type="ECO:0000256" key="3">
    <source>
        <dbReference type="ARBA" id="ARBA00022989"/>
    </source>
</evidence>
<evidence type="ECO:0000256" key="6">
    <source>
        <dbReference type="SAM" id="SignalP"/>
    </source>
</evidence>
<feature type="transmembrane region" description="Helical" evidence="5">
    <location>
        <begin position="71"/>
        <end position="94"/>
    </location>
</feature>
<gene>
    <name evidence="8" type="ORF">EXY23_26385</name>
</gene>
<accession>A0A4R4D3Q6</accession>
<dbReference type="InterPro" id="IPR007267">
    <property type="entry name" value="GtrA_DPMS_TM"/>
</dbReference>
<dbReference type="Pfam" id="PF04138">
    <property type="entry name" value="GtrA_DPMS_TM"/>
    <property type="match status" value="1"/>
</dbReference>
<dbReference type="GO" id="GO:0000271">
    <property type="term" value="P:polysaccharide biosynthetic process"/>
    <property type="evidence" value="ECO:0007669"/>
    <property type="project" value="InterPro"/>
</dbReference>
<keyword evidence="9" id="KW-1185">Reference proteome</keyword>
<evidence type="ECO:0000256" key="5">
    <source>
        <dbReference type="SAM" id="Phobius"/>
    </source>
</evidence>
<dbReference type="AlphaFoldDB" id="A0A4R4D3Q6"/>
<protein>
    <submittedName>
        <fullName evidence="8">GtrA family protein</fullName>
    </submittedName>
</protein>
<organism evidence="8 9">
    <name type="scientific">Roseicella aquatilis</name>
    <dbReference type="NCBI Taxonomy" id="2527868"/>
    <lineage>
        <taxon>Bacteria</taxon>
        <taxon>Pseudomonadati</taxon>
        <taxon>Pseudomonadota</taxon>
        <taxon>Alphaproteobacteria</taxon>
        <taxon>Acetobacterales</taxon>
        <taxon>Roseomonadaceae</taxon>
        <taxon>Roseicella</taxon>
    </lineage>
</organism>
<sequence length="130" mass="14350">MLVLRYALFAVLSMAANLAVQAGVFHLLPAGGLLPAMAAGTVAGFALKYGLDKVWIFADPVESHVRELRKVVLYGLFSVVTTCIFWGFETIAWFVWRTEAAKYAGAVLGLCIGYGVKYLLDRRFTFRARP</sequence>
<reference evidence="8 9" key="1">
    <citation type="submission" date="2019-03" db="EMBL/GenBank/DDBJ databases">
        <title>Paracraurococcus aquatilis NE82 genome sequence.</title>
        <authorList>
            <person name="Zhao Y."/>
            <person name="Du Z."/>
        </authorList>
    </citation>
    <scope>NUCLEOTIDE SEQUENCE [LARGE SCALE GENOMIC DNA]</scope>
    <source>
        <strain evidence="8 9">NE82</strain>
    </source>
</reference>
<feature type="transmembrane region" description="Helical" evidence="5">
    <location>
        <begin position="100"/>
        <end position="120"/>
    </location>
</feature>
<feature type="signal peptide" evidence="6">
    <location>
        <begin position="1"/>
        <end position="22"/>
    </location>
</feature>
<dbReference type="EMBL" id="SKBM01000050">
    <property type="protein sequence ID" value="TCZ52264.1"/>
    <property type="molecule type" value="Genomic_DNA"/>
</dbReference>
<keyword evidence="6" id="KW-0732">Signal</keyword>
<evidence type="ECO:0000259" key="7">
    <source>
        <dbReference type="Pfam" id="PF04138"/>
    </source>
</evidence>
<dbReference type="GO" id="GO:0016020">
    <property type="term" value="C:membrane"/>
    <property type="evidence" value="ECO:0007669"/>
    <property type="project" value="UniProtKB-SubCell"/>
</dbReference>
<dbReference type="Proteomes" id="UP000295023">
    <property type="component" value="Unassembled WGS sequence"/>
</dbReference>
<evidence type="ECO:0000256" key="1">
    <source>
        <dbReference type="ARBA" id="ARBA00004141"/>
    </source>
</evidence>
<name>A0A4R4D3Q6_9PROT</name>
<keyword evidence="3 5" id="KW-1133">Transmembrane helix</keyword>
<evidence type="ECO:0000313" key="8">
    <source>
        <dbReference type="EMBL" id="TCZ52264.1"/>
    </source>
</evidence>
<evidence type="ECO:0000256" key="2">
    <source>
        <dbReference type="ARBA" id="ARBA00022692"/>
    </source>
</evidence>
<feature type="chain" id="PRO_5020558801" evidence="6">
    <location>
        <begin position="23"/>
        <end position="130"/>
    </location>
</feature>
<dbReference type="OrthoDB" id="565050at2"/>